<dbReference type="SUPFAM" id="SSF63829">
    <property type="entry name" value="Calcium-dependent phosphotriesterase"/>
    <property type="match status" value="1"/>
</dbReference>
<dbReference type="InterPro" id="IPR013658">
    <property type="entry name" value="SGL"/>
</dbReference>
<dbReference type="InterPro" id="IPR011042">
    <property type="entry name" value="6-blade_b-propeller_TolB-like"/>
</dbReference>
<dbReference type="InterPro" id="IPR051262">
    <property type="entry name" value="SMP-30/CGR1_Lactonase"/>
</dbReference>
<evidence type="ECO:0000313" key="2">
    <source>
        <dbReference type="EMBL" id="MDO7842326.1"/>
    </source>
</evidence>
<dbReference type="RefSeq" id="WP_304560792.1">
    <property type="nucleotide sequence ID" value="NZ_JAUQSZ010000004.1"/>
</dbReference>
<feature type="domain" description="SMP-30/Gluconolactonase/LRE-like region" evidence="1">
    <location>
        <begin position="12"/>
        <end position="267"/>
    </location>
</feature>
<sequence>MTVEIIAEGLAFPEGPVVMADGSLIVVELGGGRVTRCWKGRKETISEIGGGPNGAAIGPDGALYVCNSGGLDMAAGGNATGPGCEGRLERIDLATGRVERVFDAAEGIPLSAPNDLIFAPDGSLWFTDMGKRYGRTTEASALLHCDPSLATITRVSDKAVSYNGVGLSPDGKTVYVADTFQARVYSFDAAASGRQKPGFVGTVPGMVWLDSLAVTAAGNVCVGTIFDGGISTVTPAGSVTQTPFDETFVTNIAFGGADMRDAYVTLSTTGLLVRARWSEPGLKLTFNA</sequence>
<dbReference type="PANTHER" id="PTHR47572:SF5">
    <property type="entry name" value="BLR2277 PROTEIN"/>
    <property type="match status" value="1"/>
</dbReference>
<dbReference type="EMBL" id="JAUQSZ010000004">
    <property type="protein sequence ID" value="MDO7842326.1"/>
    <property type="molecule type" value="Genomic_DNA"/>
</dbReference>
<organism evidence="2 3">
    <name type="scientific">Sphingomonas immobilis</name>
    <dbReference type="NCBI Taxonomy" id="3063997"/>
    <lineage>
        <taxon>Bacteria</taxon>
        <taxon>Pseudomonadati</taxon>
        <taxon>Pseudomonadota</taxon>
        <taxon>Alphaproteobacteria</taxon>
        <taxon>Sphingomonadales</taxon>
        <taxon>Sphingomonadaceae</taxon>
        <taxon>Sphingomonas</taxon>
    </lineage>
</organism>
<keyword evidence="3" id="KW-1185">Reference proteome</keyword>
<evidence type="ECO:0000313" key="3">
    <source>
        <dbReference type="Proteomes" id="UP001176468"/>
    </source>
</evidence>
<gene>
    <name evidence="2" type="ORF">Q5H94_08300</name>
</gene>
<dbReference type="Gene3D" id="2.120.10.30">
    <property type="entry name" value="TolB, C-terminal domain"/>
    <property type="match status" value="1"/>
</dbReference>
<dbReference type="PANTHER" id="PTHR47572">
    <property type="entry name" value="LIPOPROTEIN-RELATED"/>
    <property type="match status" value="1"/>
</dbReference>
<accession>A0ABT8ZXM5</accession>
<proteinExistence type="predicted"/>
<evidence type="ECO:0000259" key="1">
    <source>
        <dbReference type="Pfam" id="PF08450"/>
    </source>
</evidence>
<dbReference type="InterPro" id="IPR005511">
    <property type="entry name" value="SMP-30"/>
</dbReference>
<comment type="caution">
    <text evidence="2">The sequence shown here is derived from an EMBL/GenBank/DDBJ whole genome shotgun (WGS) entry which is preliminary data.</text>
</comment>
<dbReference type="Pfam" id="PF08450">
    <property type="entry name" value="SGL"/>
    <property type="match status" value="1"/>
</dbReference>
<dbReference type="PRINTS" id="PR01790">
    <property type="entry name" value="SMP30FAMILY"/>
</dbReference>
<name>A0ABT8ZXM5_9SPHN</name>
<protein>
    <submittedName>
        <fullName evidence="2">SMP-30/gluconolactonase/LRE family protein</fullName>
    </submittedName>
</protein>
<reference evidence="2" key="1">
    <citation type="submission" date="2023-07" db="EMBL/GenBank/DDBJ databases">
        <authorList>
            <person name="Kim M.K."/>
        </authorList>
    </citation>
    <scope>NUCLEOTIDE SEQUENCE</scope>
    <source>
        <strain evidence="2">CA1-15</strain>
    </source>
</reference>
<dbReference type="Proteomes" id="UP001176468">
    <property type="component" value="Unassembled WGS sequence"/>
</dbReference>